<dbReference type="InterPro" id="IPR008274">
    <property type="entry name" value="AldOxase/xan_DH_MoCoBD1"/>
</dbReference>
<comment type="caution">
    <text evidence="5">The sequence shown here is derived from an EMBL/GenBank/DDBJ whole genome shotgun (WGS) entry which is preliminary data.</text>
</comment>
<name>A0A1X2F2Z5_9MYCO</name>
<feature type="region of interest" description="Disordered" evidence="3">
    <location>
        <begin position="1"/>
        <end position="21"/>
    </location>
</feature>
<feature type="domain" description="Aldehyde oxidase/xanthine dehydrogenase a/b hammerhead" evidence="4">
    <location>
        <begin position="18"/>
        <end position="130"/>
    </location>
</feature>
<dbReference type="InterPro" id="IPR016208">
    <property type="entry name" value="Ald_Oxase/xanthine_DH-like"/>
</dbReference>
<dbReference type="SUPFAM" id="SSF54665">
    <property type="entry name" value="CO dehydrogenase molybdoprotein N-domain-like"/>
    <property type="match status" value="1"/>
</dbReference>
<evidence type="ECO:0000259" key="4">
    <source>
        <dbReference type="SMART" id="SM01008"/>
    </source>
</evidence>
<accession>A0A1X2F2Z5</accession>
<dbReference type="EMBL" id="LQQA01000029">
    <property type="protein sequence ID" value="ORX12399.1"/>
    <property type="molecule type" value="Genomic_DNA"/>
</dbReference>
<gene>
    <name evidence="5" type="ORF">AWC31_30890</name>
</gene>
<dbReference type="Pfam" id="PF02738">
    <property type="entry name" value="MoCoBD_1"/>
    <property type="match status" value="1"/>
</dbReference>
<evidence type="ECO:0000256" key="2">
    <source>
        <dbReference type="ARBA" id="ARBA00023002"/>
    </source>
</evidence>
<evidence type="ECO:0000313" key="5">
    <source>
        <dbReference type="EMBL" id="ORX12399.1"/>
    </source>
</evidence>
<dbReference type="AlphaFoldDB" id="A0A1X2F2Z5"/>
<dbReference type="InterPro" id="IPR036856">
    <property type="entry name" value="Ald_Oxase/Xan_DH_a/b_sf"/>
</dbReference>
<dbReference type="OrthoDB" id="9758509at2"/>
<dbReference type="Pfam" id="PF20256">
    <property type="entry name" value="MoCoBD_2"/>
    <property type="match status" value="1"/>
</dbReference>
<reference evidence="5 6" key="1">
    <citation type="submission" date="2016-01" db="EMBL/GenBank/DDBJ databases">
        <title>The new phylogeny of the genus Mycobacterium.</title>
        <authorList>
            <person name="Tarcisio F."/>
            <person name="Conor M."/>
            <person name="Antonella G."/>
            <person name="Elisabetta G."/>
            <person name="Giulia F.S."/>
            <person name="Sara T."/>
            <person name="Anna F."/>
            <person name="Clotilde B."/>
            <person name="Roberto B."/>
            <person name="Veronica D.S."/>
            <person name="Fabio R."/>
            <person name="Monica P."/>
            <person name="Olivier J."/>
            <person name="Enrico T."/>
            <person name="Nicola S."/>
        </authorList>
    </citation>
    <scope>NUCLEOTIDE SEQUENCE [LARGE SCALE GENOMIC DNA]</scope>
    <source>
        <strain evidence="5 6">ATCC 700010</strain>
    </source>
</reference>
<evidence type="ECO:0000256" key="3">
    <source>
        <dbReference type="SAM" id="MobiDB-lite"/>
    </source>
</evidence>
<dbReference type="PANTHER" id="PTHR11908:SF132">
    <property type="entry name" value="ALDEHYDE OXIDASE 1-RELATED"/>
    <property type="match status" value="1"/>
</dbReference>
<sequence>MNYIGTAVPRRGGGEKASGDTRYAADGRHSDLAHAVLVTSTISKGRITAMDLTAAEAVPGLLGIITHRSEVSTLTGRFVGEGGQFHTSRNPLGGPLVHYHGQVIAVVVAETREAAEEAASRIATTYVQTPARASLIESIDLARQVSSAGLNIGDVDRAMADAAHVVTTVIDTPAMHHHPIEPYTTTAQWCGGRLRVELPSQWVTGARTGLAETFGLHLDQVEVSSPHVGGAFGSKAWLMWHTVFAAAAARSLRRPVRLSVSRSQMFTVGPFRPQSRQFVRVGATAEGKLVGYEHVEHVQTSHADDNHLSGARITSALYDVENIRVSAYLVPTDVNTPGSMRGPHEYGPVFALECAVDELAERCGMDPVEFRLHNDTPVNRADGLPFSSRSLDRCLRRASALFGWGDRSMEPGTMSDGDALIGWGCATSIYPVLRTPVQVTVRLEPGGTVRVSAGGHELGTGASTVLAQILADAVGCTLDDTTVELGDSRLPPGPMTAGSSNTGSIGPAVWHAGVKARTMLLTALALRLGVTADLLNAREGTITCPARSFTFAEAIAEAGLGTICADHVWAPPELDTESVVSGLGGREVFAPPASRGHALYAFGAQFAEVAVDRVTRVPQVRRMVGVYDCGRIVNPRTARAQLVGGMIWGASHALFEESVLDAAGRFAGADLGAYHFAVNADVGDVHIETMDSPDEFANELGVKGVGEIGVLGAAASVANAVYHATGTRVRKTPILVDDLIP</sequence>
<protein>
    <recommendedName>
        <fullName evidence="4">Aldehyde oxidase/xanthine dehydrogenase a/b hammerhead domain-containing protein</fullName>
    </recommendedName>
</protein>
<dbReference type="InterPro" id="IPR046867">
    <property type="entry name" value="AldOxase/xan_DH_MoCoBD2"/>
</dbReference>
<dbReference type="SMART" id="SM01008">
    <property type="entry name" value="Ald_Xan_dh_C"/>
    <property type="match status" value="1"/>
</dbReference>
<dbReference type="Gene3D" id="3.30.365.10">
    <property type="entry name" value="Aldehyde oxidase/xanthine dehydrogenase, molybdopterin binding domain"/>
    <property type="match status" value="4"/>
</dbReference>
<evidence type="ECO:0000256" key="1">
    <source>
        <dbReference type="ARBA" id="ARBA00022505"/>
    </source>
</evidence>
<keyword evidence="2" id="KW-0560">Oxidoreductase</keyword>
<dbReference type="Proteomes" id="UP000193964">
    <property type="component" value="Unassembled WGS sequence"/>
</dbReference>
<dbReference type="SUPFAM" id="SSF56003">
    <property type="entry name" value="Molybdenum cofactor-binding domain"/>
    <property type="match status" value="1"/>
</dbReference>
<dbReference type="InterPro" id="IPR000674">
    <property type="entry name" value="Ald_Oxase/Xan_DH_a/b"/>
</dbReference>
<dbReference type="Pfam" id="PF01315">
    <property type="entry name" value="Ald_Xan_dh_C"/>
    <property type="match status" value="1"/>
</dbReference>
<dbReference type="RefSeq" id="WP_085146096.1">
    <property type="nucleotide sequence ID" value="NZ_JACKUA010000030.1"/>
</dbReference>
<feature type="compositionally biased region" description="Basic and acidic residues" evidence="3">
    <location>
        <begin position="12"/>
        <end position="21"/>
    </location>
</feature>
<dbReference type="GO" id="GO:0005506">
    <property type="term" value="F:iron ion binding"/>
    <property type="evidence" value="ECO:0007669"/>
    <property type="project" value="InterPro"/>
</dbReference>
<proteinExistence type="predicted"/>
<evidence type="ECO:0000313" key="6">
    <source>
        <dbReference type="Proteomes" id="UP000193964"/>
    </source>
</evidence>
<dbReference type="Gene3D" id="3.90.1170.50">
    <property type="entry name" value="Aldehyde oxidase/xanthine dehydrogenase, a/b hammerhead"/>
    <property type="match status" value="1"/>
</dbReference>
<dbReference type="InterPro" id="IPR037165">
    <property type="entry name" value="AldOxase/xan_DH_Mopterin-bd_sf"/>
</dbReference>
<organism evidence="5 6">
    <name type="scientific">Mycolicibacterium wolinskyi</name>
    <dbReference type="NCBI Taxonomy" id="59750"/>
    <lineage>
        <taxon>Bacteria</taxon>
        <taxon>Bacillati</taxon>
        <taxon>Actinomycetota</taxon>
        <taxon>Actinomycetes</taxon>
        <taxon>Mycobacteriales</taxon>
        <taxon>Mycobacteriaceae</taxon>
        <taxon>Mycolicibacterium</taxon>
    </lineage>
</organism>
<dbReference type="PANTHER" id="PTHR11908">
    <property type="entry name" value="XANTHINE DEHYDROGENASE"/>
    <property type="match status" value="1"/>
</dbReference>
<dbReference type="GO" id="GO:0016491">
    <property type="term" value="F:oxidoreductase activity"/>
    <property type="evidence" value="ECO:0007669"/>
    <property type="project" value="UniProtKB-KW"/>
</dbReference>
<keyword evidence="1" id="KW-0500">Molybdenum</keyword>